<feature type="region of interest" description="Disordered" evidence="1">
    <location>
        <begin position="1"/>
        <end position="25"/>
    </location>
</feature>
<sequence length="66" mass="7202">MEAGPERSTAKACTRTRKRSKRRIAPEARLEQRETACYLTGCCSGEWDRAAEATTVTAGSATQPAR</sequence>
<evidence type="ECO:0000313" key="3">
    <source>
        <dbReference type="Proteomes" id="UP000248706"/>
    </source>
</evidence>
<organism evidence="2 3">
    <name type="scientific">Thermogemmatispora tikiterensis</name>
    <dbReference type="NCBI Taxonomy" id="1825093"/>
    <lineage>
        <taxon>Bacteria</taxon>
        <taxon>Bacillati</taxon>
        <taxon>Chloroflexota</taxon>
        <taxon>Ktedonobacteria</taxon>
        <taxon>Thermogemmatisporales</taxon>
        <taxon>Thermogemmatisporaceae</taxon>
        <taxon>Thermogemmatispora</taxon>
    </lineage>
</organism>
<feature type="compositionally biased region" description="Basic residues" evidence="1">
    <location>
        <begin position="14"/>
        <end position="23"/>
    </location>
</feature>
<proteinExistence type="predicted"/>
<reference evidence="2 3" key="1">
    <citation type="submission" date="2016-08" db="EMBL/GenBank/DDBJ databases">
        <title>Analysis of Carbohydrate Active Enzymes in Thermogemmatispora T81 Reveals Carbohydrate Degradation Ability.</title>
        <authorList>
            <person name="Tomazini A."/>
            <person name="Lal S."/>
            <person name="Stott M."/>
            <person name="Henrissat B."/>
            <person name="Polikarpov I."/>
            <person name="Sparling R."/>
            <person name="Levin D.B."/>
        </authorList>
    </citation>
    <scope>NUCLEOTIDE SEQUENCE [LARGE SCALE GENOMIC DNA]</scope>
    <source>
        <strain evidence="2 3">T81</strain>
    </source>
</reference>
<dbReference type="EMBL" id="MCIF01000002">
    <property type="protein sequence ID" value="RAQ97282.1"/>
    <property type="molecule type" value="Genomic_DNA"/>
</dbReference>
<name>A0A328VM24_9CHLR</name>
<comment type="caution">
    <text evidence="2">The sequence shown here is derived from an EMBL/GenBank/DDBJ whole genome shotgun (WGS) entry which is preliminary data.</text>
</comment>
<evidence type="ECO:0000313" key="2">
    <source>
        <dbReference type="EMBL" id="RAQ97282.1"/>
    </source>
</evidence>
<dbReference type="AlphaFoldDB" id="A0A328VM24"/>
<gene>
    <name evidence="2" type="ORF">A4R35_17215</name>
</gene>
<keyword evidence="3" id="KW-1185">Reference proteome</keyword>
<protein>
    <submittedName>
        <fullName evidence="2">Uncharacterized protein</fullName>
    </submittedName>
</protein>
<accession>A0A328VM24</accession>
<evidence type="ECO:0000256" key="1">
    <source>
        <dbReference type="SAM" id="MobiDB-lite"/>
    </source>
</evidence>
<dbReference type="Proteomes" id="UP000248706">
    <property type="component" value="Unassembled WGS sequence"/>
</dbReference>